<comment type="caution">
    <text evidence="8">The sequence shown here is derived from an EMBL/GenBank/DDBJ whole genome shotgun (WGS) entry which is preliminary data.</text>
</comment>
<keyword evidence="9" id="KW-1185">Reference proteome</keyword>
<dbReference type="PANTHER" id="PTHR43266:SF2">
    <property type="entry name" value="MAJOR FACILITATOR SUPERFAMILY (MFS) PROFILE DOMAIN-CONTAINING PROTEIN"/>
    <property type="match status" value="1"/>
</dbReference>
<keyword evidence="5 7" id="KW-1133">Transmembrane helix</keyword>
<sequence length="418" mass="46753">MCRHKGKSMKLFWTNNIYRQLLLNSCFSSFGDSIFYLAIINYVAQYNFASLAILLISISEMVPLLSQLFLGILGDFQENRVKHALWIAKIKILLYAILTAFLVLSPFSLVSVIMIVIINLISDTLSYLSAYMMNALYISVIKDDLHDAMGFRQSLMRAVRIIANLAGAFLINVMSIQTISLINTLTFVIAFLGLYVIRHTLYEVEKRIEMSHTALSFKKYFQHLRQSLAVLLRLKETVILLFLTTSMIAILDVSPRLIVLRFIQQTLAQLSIGQLLALLSIIISCGAILGNMTSSNLFKNIRFTHLLVFCEISLLALITSIFCQAYIVIFMTSFISSTIIGILTPRLQAAVFAYIPSDKMGTVGSALSTVDILAPSLLSLLALSIASGVSVQLALVFLYLILIALIFCQWLVKFNTHN</sequence>
<dbReference type="Pfam" id="PF07690">
    <property type="entry name" value="MFS_1"/>
    <property type="match status" value="1"/>
</dbReference>
<evidence type="ECO:0000256" key="1">
    <source>
        <dbReference type="ARBA" id="ARBA00004651"/>
    </source>
</evidence>
<dbReference type="HOGENOM" id="CLU_051151_1_0_9"/>
<gene>
    <name evidence="8" type="ORF">HMPREF9180_0362</name>
</gene>
<keyword evidence="6 7" id="KW-0472">Membrane</keyword>
<feature type="transmembrane region" description="Helical" evidence="7">
    <location>
        <begin position="228"/>
        <end position="251"/>
    </location>
</feature>
<dbReference type="InterPro" id="IPR036259">
    <property type="entry name" value="MFS_trans_sf"/>
</dbReference>
<feature type="transmembrane region" description="Helical" evidence="7">
    <location>
        <begin position="334"/>
        <end position="355"/>
    </location>
</feature>
<protein>
    <submittedName>
        <fullName evidence="8">Transporter, major facilitator family protein</fullName>
    </submittedName>
</protein>
<feature type="transmembrane region" description="Helical" evidence="7">
    <location>
        <begin position="93"/>
        <end position="118"/>
    </location>
</feature>
<proteinExistence type="predicted"/>
<feature type="transmembrane region" description="Helical" evidence="7">
    <location>
        <begin position="21"/>
        <end position="44"/>
    </location>
</feature>
<dbReference type="SUPFAM" id="SSF103473">
    <property type="entry name" value="MFS general substrate transporter"/>
    <property type="match status" value="1"/>
</dbReference>
<feature type="transmembrane region" description="Helical" evidence="7">
    <location>
        <begin position="50"/>
        <end position="73"/>
    </location>
</feature>
<feature type="transmembrane region" description="Helical" evidence="7">
    <location>
        <begin position="124"/>
        <end position="142"/>
    </location>
</feature>
<keyword evidence="2" id="KW-0813">Transport</keyword>
<dbReference type="Gene3D" id="1.20.1250.20">
    <property type="entry name" value="MFS general substrate transporter like domains"/>
    <property type="match status" value="1"/>
</dbReference>
<dbReference type="PANTHER" id="PTHR43266">
    <property type="entry name" value="MACROLIDE-EFFLUX PROTEIN"/>
    <property type="match status" value="1"/>
</dbReference>
<evidence type="ECO:0000256" key="7">
    <source>
        <dbReference type="SAM" id="Phobius"/>
    </source>
</evidence>
<name>E8KA57_9STRE</name>
<keyword evidence="3" id="KW-1003">Cell membrane</keyword>
<dbReference type="InterPro" id="IPR011701">
    <property type="entry name" value="MFS"/>
</dbReference>
<feature type="transmembrane region" description="Helical" evidence="7">
    <location>
        <begin position="303"/>
        <end position="328"/>
    </location>
</feature>
<dbReference type="GO" id="GO:0022857">
    <property type="term" value="F:transmembrane transporter activity"/>
    <property type="evidence" value="ECO:0007669"/>
    <property type="project" value="InterPro"/>
</dbReference>
<evidence type="ECO:0000256" key="5">
    <source>
        <dbReference type="ARBA" id="ARBA00022989"/>
    </source>
</evidence>
<accession>E8KA57</accession>
<feature type="transmembrane region" description="Helical" evidence="7">
    <location>
        <begin position="179"/>
        <end position="197"/>
    </location>
</feature>
<feature type="transmembrane region" description="Helical" evidence="7">
    <location>
        <begin position="393"/>
        <end position="412"/>
    </location>
</feature>
<evidence type="ECO:0000256" key="4">
    <source>
        <dbReference type="ARBA" id="ARBA00022692"/>
    </source>
</evidence>
<evidence type="ECO:0000256" key="2">
    <source>
        <dbReference type="ARBA" id="ARBA00022448"/>
    </source>
</evidence>
<evidence type="ECO:0000313" key="9">
    <source>
        <dbReference type="Proteomes" id="UP000010304"/>
    </source>
</evidence>
<reference evidence="8 9" key="1">
    <citation type="submission" date="2010-12" db="EMBL/GenBank/DDBJ databases">
        <authorList>
            <person name="Muzny D."/>
            <person name="Qin X."/>
            <person name="Deng J."/>
            <person name="Jiang H."/>
            <person name="Liu Y."/>
            <person name="Qu J."/>
            <person name="Song X.-Z."/>
            <person name="Zhang L."/>
            <person name="Thornton R."/>
            <person name="Coyle M."/>
            <person name="Francisco L."/>
            <person name="Jackson L."/>
            <person name="Javaid M."/>
            <person name="Korchina V."/>
            <person name="Kovar C."/>
            <person name="Mata R."/>
            <person name="Mathew T."/>
            <person name="Ngo R."/>
            <person name="Nguyen L."/>
            <person name="Nguyen N."/>
            <person name="Okwuonu G."/>
            <person name="Ongeri F."/>
            <person name="Pham C."/>
            <person name="Simmons D."/>
            <person name="Wilczek-Boney K."/>
            <person name="Hale W."/>
            <person name="Jakkamsetti A."/>
            <person name="Pham P."/>
            <person name="Ruth R."/>
            <person name="San Lucas F."/>
            <person name="Warren J."/>
            <person name="Zhang J."/>
            <person name="Zhao Z."/>
            <person name="Zhou C."/>
            <person name="Zhu D."/>
            <person name="Lee S."/>
            <person name="Bess C."/>
            <person name="Blankenburg K."/>
            <person name="Forbes L."/>
            <person name="Fu Q."/>
            <person name="Gubbala S."/>
            <person name="Hirani K."/>
            <person name="Jayaseelan J.C."/>
            <person name="Lara F."/>
            <person name="Munidasa M."/>
            <person name="Palculict T."/>
            <person name="Patil S."/>
            <person name="Pu L.-L."/>
            <person name="Saada N."/>
            <person name="Tang L."/>
            <person name="Weissenberger G."/>
            <person name="Zhu Y."/>
            <person name="Hemphill L."/>
            <person name="Shang Y."/>
            <person name="Youmans B."/>
            <person name="Ayvaz T."/>
            <person name="Ross M."/>
            <person name="Santibanez J."/>
            <person name="Aqrawi P."/>
            <person name="Gross S."/>
            <person name="Joshi V."/>
            <person name="Fowler G."/>
            <person name="Nazareth L."/>
            <person name="Reid J."/>
            <person name="Worley K."/>
            <person name="Petrosino J."/>
            <person name="Highlander S."/>
            <person name="Gibbs R."/>
        </authorList>
    </citation>
    <scope>NUCLEOTIDE SEQUENCE [LARGE SCALE GENOMIC DNA]</scope>
    <source>
        <strain evidence="8 9">ATCC 700780</strain>
    </source>
</reference>
<dbReference type="Proteomes" id="UP000010304">
    <property type="component" value="Unassembled WGS sequence"/>
</dbReference>
<dbReference type="AlphaFoldDB" id="E8KA57"/>
<evidence type="ECO:0000256" key="6">
    <source>
        <dbReference type="ARBA" id="ARBA00023136"/>
    </source>
</evidence>
<evidence type="ECO:0000256" key="3">
    <source>
        <dbReference type="ARBA" id="ARBA00022475"/>
    </source>
</evidence>
<feature type="transmembrane region" description="Helical" evidence="7">
    <location>
        <begin position="271"/>
        <end position="291"/>
    </location>
</feature>
<feature type="transmembrane region" description="Helical" evidence="7">
    <location>
        <begin position="154"/>
        <end position="173"/>
    </location>
</feature>
<feature type="transmembrane region" description="Helical" evidence="7">
    <location>
        <begin position="367"/>
        <end position="387"/>
    </location>
</feature>
<dbReference type="STRING" id="888746.HMPREF9180_0362"/>
<organism evidence="8 9">
    <name type="scientific">Streptococcus peroris ATCC 700780</name>
    <dbReference type="NCBI Taxonomy" id="888746"/>
    <lineage>
        <taxon>Bacteria</taxon>
        <taxon>Bacillati</taxon>
        <taxon>Bacillota</taxon>
        <taxon>Bacilli</taxon>
        <taxon>Lactobacillales</taxon>
        <taxon>Streptococcaceae</taxon>
        <taxon>Streptococcus</taxon>
    </lineage>
</organism>
<keyword evidence="4 7" id="KW-0812">Transmembrane</keyword>
<dbReference type="EMBL" id="AEVF01000004">
    <property type="protein sequence ID" value="EFX40978.1"/>
    <property type="molecule type" value="Genomic_DNA"/>
</dbReference>
<evidence type="ECO:0000313" key="8">
    <source>
        <dbReference type="EMBL" id="EFX40978.1"/>
    </source>
</evidence>
<comment type="subcellular location">
    <subcellularLocation>
        <location evidence="1">Cell membrane</location>
        <topology evidence="1">Multi-pass membrane protein</topology>
    </subcellularLocation>
</comment>
<dbReference type="GO" id="GO:0005886">
    <property type="term" value="C:plasma membrane"/>
    <property type="evidence" value="ECO:0007669"/>
    <property type="project" value="UniProtKB-SubCell"/>
</dbReference>